<name>A0ABV0MM68_9TELE</name>
<evidence type="ECO:0000313" key="1">
    <source>
        <dbReference type="EMBL" id="MEQ2159749.1"/>
    </source>
</evidence>
<dbReference type="EMBL" id="JAHRIO010003258">
    <property type="protein sequence ID" value="MEQ2159749.1"/>
    <property type="molecule type" value="Genomic_DNA"/>
</dbReference>
<gene>
    <name evidence="1" type="ORF">GOODEAATRI_026393</name>
</gene>
<comment type="caution">
    <text evidence="1">The sequence shown here is derived from an EMBL/GenBank/DDBJ whole genome shotgun (WGS) entry which is preliminary data.</text>
</comment>
<dbReference type="Proteomes" id="UP001476798">
    <property type="component" value="Unassembled WGS sequence"/>
</dbReference>
<keyword evidence="2" id="KW-1185">Reference proteome</keyword>
<feature type="non-terminal residue" evidence="1">
    <location>
        <position position="1"/>
    </location>
</feature>
<evidence type="ECO:0000313" key="2">
    <source>
        <dbReference type="Proteomes" id="UP001476798"/>
    </source>
</evidence>
<accession>A0ABV0MM68</accession>
<sequence>SGETDLCDQTRTCSRLPGLNLSSCEDPTRSSLAQSTHQIFPPDVDYHPTSGNGSGVVNAKGVSFPVPFTKPSTNDLANKFTSAHPTCRGLVRPRFPAVTVYLPGVMTEPLQLKAPVSIFTPITRVEYLRDQGFPPVLVWEPSLSAVFRVRRWPVPPSSRDQITAILTDCSHQCATQVAVATNNTAFLAYVISKKAREMDLPPERGEILQFRRHHPEPLCSVGCVLLPHHCLADLAAATDMASALLLHS</sequence>
<proteinExistence type="predicted"/>
<protein>
    <submittedName>
        <fullName evidence="1">Uncharacterized protein</fullName>
    </submittedName>
</protein>
<reference evidence="1 2" key="1">
    <citation type="submission" date="2021-06" db="EMBL/GenBank/DDBJ databases">
        <authorList>
            <person name="Palmer J.M."/>
        </authorList>
    </citation>
    <scope>NUCLEOTIDE SEQUENCE [LARGE SCALE GENOMIC DNA]</scope>
    <source>
        <strain evidence="1 2">GA_2019</strain>
        <tissue evidence="1">Muscle</tissue>
    </source>
</reference>
<organism evidence="1 2">
    <name type="scientific">Goodea atripinnis</name>
    <dbReference type="NCBI Taxonomy" id="208336"/>
    <lineage>
        <taxon>Eukaryota</taxon>
        <taxon>Metazoa</taxon>
        <taxon>Chordata</taxon>
        <taxon>Craniata</taxon>
        <taxon>Vertebrata</taxon>
        <taxon>Euteleostomi</taxon>
        <taxon>Actinopterygii</taxon>
        <taxon>Neopterygii</taxon>
        <taxon>Teleostei</taxon>
        <taxon>Neoteleostei</taxon>
        <taxon>Acanthomorphata</taxon>
        <taxon>Ovalentaria</taxon>
        <taxon>Atherinomorphae</taxon>
        <taxon>Cyprinodontiformes</taxon>
        <taxon>Goodeidae</taxon>
        <taxon>Goodea</taxon>
    </lineage>
</organism>